<reference evidence="2 3" key="1">
    <citation type="submission" date="2016-12" db="EMBL/GenBank/DDBJ databases">
        <title>Draft genome sequences of seven strains of Pseudomonas fluorescens that produce 4-formylaminooxyvinylglycine.</title>
        <authorList>
            <person name="Okrent R.A."/>
            <person name="Manning V.A."/>
            <person name="Trippe K.M."/>
        </authorList>
    </citation>
    <scope>NUCLEOTIDE SEQUENCE [LARGE SCALE GENOMIC DNA]</scope>
    <source>
        <strain evidence="2 3">P5A</strain>
    </source>
</reference>
<evidence type="ECO:0000313" key="3">
    <source>
        <dbReference type="Proteomes" id="UP000190965"/>
    </source>
</evidence>
<dbReference type="Pfam" id="PF01425">
    <property type="entry name" value="Amidase"/>
    <property type="match status" value="1"/>
</dbReference>
<gene>
    <name evidence="2" type="ORF">BFW87_29160</name>
</gene>
<dbReference type="InterPro" id="IPR036928">
    <property type="entry name" value="AS_sf"/>
</dbReference>
<organism evidence="2 3">
    <name type="scientific">Pseudomonas fluorescens</name>
    <dbReference type="NCBI Taxonomy" id="294"/>
    <lineage>
        <taxon>Bacteria</taxon>
        <taxon>Pseudomonadati</taxon>
        <taxon>Pseudomonadota</taxon>
        <taxon>Gammaproteobacteria</taxon>
        <taxon>Pseudomonadales</taxon>
        <taxon>Pseudomonadaceae</taxon>
        <taxon>Pseudomonas</taxon>
    </lineage>
</organism>
<sequence>MSPDNGYRSATELLADIAAGRLSSRALLENYIARVEMLNPMLNGIVAWNLEDARLKADLADTAVRNGLPLGPLHGLPMTIKDTFEVLGMPCTAGAPELSEHRPQQSAAAVKRLEDAGAIVYGKTNVPMMAGDIQTYNSLFDTTNNPWNLALTPGGSSGGAVVALAAGFTPLELGSDIGGSIRIPAHFTGVYGHKPTYGLVPQRGHIPGAPGELAEGHLNVIGPLARTAADLQVMLDVIAGGQVQLAAPRRASLKAFRVLLWTEDADCPLDSDMTEAYRQLRLKLEAAGVEVVQGAPAGASLERLFAAYLVQLGAKLGASLSATSRRFMGLIAPVLRGLAQVMDMPRHADKFYEGTGISHANWLKAHEQGLHLREAFLKTFDDFDVVLAPPTFTTAFAHDQYKVISLRSLKVDGKKRHYADLYQWISPATLMGLPATSAPIGLTRQGLPVGVQIIGAPFEDRTTIKFAECLAEVVGGFQAPPGLR</sequence>
<dbReference type="GO" id="GO:0012505">
    <property type="term" value="C:endomembrane system"/>
    <property type="evidence" value="ECO:0007669"/>
    <property type="project" value="TreeGrafter"/>
</dbReference>
<dbReference type="EMBL" id="MSDF01000058">
    <property type="protein sequence ID" value="OPA84574.1"/>
    <property type="molecule type" value="Genomic_DNA"/>
</dbReference>
<dbReference type="Proteomes" id="UP000190965">
    <property type="component" value="Unassembled WGS sequence"/>
</dbReference>
<dbReference type="Gene3D" id="3.90.1300.10">
    <property type="entry name" value="Amidase signature (AS) domain"/>
    <property type="match status" value="1"/>
</dbReference>
<dbReference type="PANTHER" id="PTHR43372">
    <property type="entry name" value="FATTY-ACID AMIDE HYDROLASE"/>
    <property type="match status" value="1"/>
</dbReference>
<feature type="domain" description="Amidase" evidence="1">
    <location>
        <begin position="27"/>
        <end position="463"/>
    </location>
</feature>
<evidence type="ECO:0000259" key="1">
    <source>
        <dbReference type="Pfam" id="PF01425"/>
    </source>
</evidence>
<proteinExistence type="predicted"/>
<accession>A0A1T2XXI7</accession>
<dbReference type="SUPFAM" id="SSF75304">
    <property type="entry name" value="Amidase signature (AS) enzymes"/>
    <property type="match status" value="1"/>
</dbReference>
<comment type="caution">
    <text evidence="2">The sequence shown here is derived from an EMBL/GenBank/DDBJ whole genome shotgun (WGS) entry which is preliminary data.</text>
</comment>
<dbReference type="PANTHER" id="PTHR43372:SF4">
    <property type="entry name" value="FATTY-ACID AMIDE HYDROLASE 2"/>
    <property type="match status" value="1"/>
</dbReference>
<protein>
    <submittedName>
        <fullName evidence="2">Amidase</fullName>
    </submittedName>
</protein>
<name>A0A1T2XXI7_PSEFL</name>
<dbReference type="AlphaFoldDB" id="A0A1T2XXI7"/>
<evidence type="ECO:0000313" key="2">
    <source>
        <dbReference type="EMBL" id="OPA84574.1"/>
    </source>
</evidence>
<dbReference type="OrthoDB" id="8872210at2"/>
<dbReference type="InterPro" id="IPR023631">
    <property type="entry name" value="Amidase_dom"/>
</dbReference>
<dbReference type="InterPro" id="IPR052739">
    <property type="entry name" value="FAAH2"/>
</dbReference>
<dbReference type="RefSeq" id="WP_078743188.1">
    <property type="nucleotide sequence ID" value="NZ_MSDF01000058.1"/>
</dbReference>